<evidence type="ECO:0000256" key="3">
    <source>
        <dbReference type="ARBA" id="ARBA00022729"/>
    </source>
</evidence>
<name>D8V094_9RHAB</name>
<feature type="domain" description="Spike glycoprotein G central" evidence="11">
    <location>
        <begin position="325"/>
        <end position="430"/>
    </location>
</feature>
<dbReference type="EMBL" id="GQ294474">
    <property type="protein sequence ID" value="ADG86371.1"/>
    <property type="molecule type" value="Viral_cRNA"/>
</dbReference>
<protein>
    <submittedName>
        <fullName evidence="12">Virion transmembrane glycoprotein G</fullName>
    </submittedName>
</protein>
<evidence type="ECO:0000313" key="12">
    <source>
        <dbReference type="EMBL" id="ADG86371.1"/>
    </source>
</evidence>
<reference evidence="12" key="1">
    <citation type="submission" date="2009-06" db="EMBL/GenBank/DDBJ databases">
        <title>Oak Vale virus harbours a six-gene genome and displays significant divergence amongst the Rhabdoviruses.</title>
        <authorList>
            <person name="Gubala A."/>
            <person name="Boyle D."/>
        </authorList>
    </citation>
    <scope>NUCLEOTIDE SEQUENCE</scope>
    <source>
        <strain evidence="12">CS1342</strain>
    </source>
</reference>
<evidence type="ECO:0000256" key="4">
    <source>
        <dbReference type="ARBA" id="ARBA00022844"/>
    </source>
</evidence>
<organism evidence="12">
    <name type="scientific">Oak-Vale virus</name>
    <dbReference type="NCBI Taxonomy" id="318852"/>
    <lineage>
        <taxon>Viruses</taxon>
        <taxon>Riboviria</taxon>
        <taxon>Orthornavirae</taxon>
        <taxon>Negarnaviricota</taxon>
        <taxon>Haploviricotina</taxon>
        <taxon>Monjiviricetes</taxon>
        <taxon>Mononegavirales</taxon>
        <taxon>Rhabdoviridae</taxon>
        <taxon>Alpharhabdovirinae</taxon>
        <taxon>Sunrhavirus</taxon>
        <taxon>Sunrhavirus oakvale</taxon>
    </lineage>
</organism>
<sequence length="531" mass="60618">MAAKLLIVISLCGLVLGDYIYYPVTIQTPFKATPLSNLQCPRHPSERSLKNSGYGRGWILKLNIVDVPGLFIVKQKWKTHCFMNFLGIKTIRHEIISETLTHDDVKTFTTTPTFPNEECHWMSDTVTEKTYFIASRGTMAYDISTGRSADPVYGTHLCSMHVCHLRSDVIFKSDEEFKIKEYGFKEVVYEAELDENKQVTESSIVQSRDFHPLSIRGACIDEQNLEGKKFSIIFPNGFYLVLDIPIVSGGLNIKYEQGQDLQKRASMRLKGTGSGPLRGVKDVGVIFNTKVTDSKCGMWCSAINGLPVCETFARHHIRQTGMLSMEFQQERRMLAKVESFICREKLHDVRNRKRINPISLGMFVQRHGGPGPVYRIKNKTLESATGIYKRVFWEPTDNRIGKYYNGTTEKEIVCKEWIQDENGHSCVNGIVRYGKKIIHPSSLANTAPEEERLFAESELVDAYHVPTKAVNPWADWNPLHPPPSHRKFLGLHFPDFLGSVKYYLEWILIGSLGFLLMLLIISCRNRNRGYY</sequence>
<comment type="subcellular location">
    <subcellularLocation>
        <location evidence="1">Virion membrane</location>
        <topology evidence="1">Single-pass type I membrane protein</topology>
    </subcellularLocation>
</comment>
<dbReference type="InterPro" id="IPR001903">
    <property type="entry name" value="Rhabdo_glycop_FD"/>
</dbReference>
<feature type="transmembrane region" description="Helical" evidence="9">
    <location>
        <begin position="502"/>
        <end position="521"/>
    </location>
</feature>
<evidence type="ECO:0000259" key="10">
    <source>
        <dbReference type="Pfam" id="PF00974"/>
    </source>
</evidence>
<dbReference type="SUPFAM" id="SSF161008">
    <property type="entry name" value="Viral glycoprotein ectodomain-like"/>
    <property type="match status" value="2"/>
</dbReference>
<gene>
    <name evidence="12" type="primary">G</name>
</gene>
<dbReference type="GO" id="GO:0019031">
    <property type="term" value="C:viral envelope"/>
    <property type="evidence" value="ECO:0007669"/>
    <property type="project" value="UniProtKB-KW"/>
</dbReference>
<dbReference type="Gene3D" id="2.30.30.640">
    <property type="match status" value="1"/>
</dbReference>
<feature type="domain" description="Spike glycoprotein fusion" evidence="10">
    <location>
        <begin position="67"/>
        <end position="158"/>
    </location>
</feature>
<evidence type="ECO:0000256" key="1">
    <source>
        <dbReference type="ARBA" id="ARBA00004563"/>
    </source>
</evidence>
<evidence type="ECO:0000256" key="8">
    <source>
        <dbReference type="ARBA" id="ARBA00023180"/>
    </source>
</evidence>
<evidence type="ECO:0000256" key="7">
    <source>
        <dbReference type="ARBA" id="ARBA00023136"/>
    </source>
</evidence>
<dbReference type="Pfam" id="PF24833">
    <property type="entry name" value="Rhabdo_glycop_CD"/>
    <property type="match status" value="1"/>
</dbReference>
<evidence type="ECO:0000256" key="9">
    <source>
        <dbReference type="SAM" id="Phobius"/>
    </source>
</evidence>
<proteinExistence type="predicted"/>
<keyword evidence="6 9" id="KW-1133">Transmembrane helix</keyword>
<keyword evidence="8" id="KW-0325">Glycoprotein</keyword>
<keyword evidence="3" id="KW-0732">Signal</keyword>
<keyword evidence="7 9" id="KW-0472">Membrane</keyword>
<dbReference type="Pfam" id="PF00974">
    <property type="entry name" value="Rhabdo_glycop_FD"/>
    <property type="match status" value="1"/>
</dbReference>
<evidence type="ECO:0000259" key="11">
    <source>
        <dbReference type="Pfam" id="PF24833"/>
    </source>
</evidence>
<keyword evidence="2 9" id="KW-0812">Transmembrane</keyword>
<evidence type="ECO:0000256" key="2">
    <source>
        <dbReference type="ARBA" id="ARBA00022692"/>
    </source>
</evidence>
<evidence type="ECO:0000256" key="5">
    <source>
        <dbReference type="ARBA" id="ARBA00022879"/>
    </source>
</evidence>
<dbReference type="GO" id="GO:0055036">
    <property type="term" value="C:virion membrane"/>
    <property type="evidence" value="ECO:0007669"/>
    <property type="project" value="UniProtKB-SubCell"/>
</dbReference>
<evidence type="ECO:0000256" key="6">
    <source>
        <dbReference type="ARBA" id="ARBA00022989"/>
    </source>
</evidence>
<keyword evidence="5" id="KW-0261">Viral envelope protein</keyword>
<dbReference type="InterPro" id="IPR055447">
    <property type="entry name" value="Rhabdo_glycop_CD"/>
</dbReference>
<keyword evidence="4" id="KW-0946">Virion</keyword>
<accession>D8V094</accession>